<dbReference type="AlphaFoldDB" id="A0A8C5F4Z4"/>
<keyword evidence="4" id="KW-1133">Transmembrane helix</keyword>
<comment type="subcellular location">
    <subcellularLocation>
        <location evidence="1">Membrane</location>
    </subcellularLocation>
</comment>
<dbReference type="PROSITE" id="PS50835">
    <property type="entry name" value="IG_LIKE"/>
    <property type="match status" value="1"/>
</dbReference>
<evidence type="ECO:0000256" key="4">
    <source>
        <dbReference type="SAM" id="Phobius"/>
    </source>
</evidence>
<dbReference type="PANTHER" id="PTHR11860:SF87">
    <property type="entry name" value="CMRF35-LIKE MOLECULE 8"/>
    <property type="match status" value="1"/>
</dbReference>
<keyword evidence="5" id="KW-0732">Signal</keyword>
<dbReference type="InterPro" id="IPR013783">
    <property type="entry name" value="Ig-like_fold"/>
</dbReference>
<dbReference type="OMA" id="QHVPIAF"/>
<sequence>MPQLLTAVFLLLACIPAARSGVTTVSELSALEGRSIAAPCHYDPALAAHVKYWCWGIFKDTCTMVARTDTAPSDPRVSIVDDPAQQVFTVTMADLTEDQAGWYHCGAEEGGIWSKDPSAAVYLSVVHGMSVVNNRLDGEEGGSVAVDCLYSKRYRDIKKSWCRSGDPGSCQFTGTEGIFDSPSVTIADDRVGAFTVNLSKLRMADAGWYWCGVGTQKTAVQVLVTPRPSTTAVPVTSTPAGARSPEHISLESQLAHRHVLGAVVVFASFTLIVGMVLSARKIWQRHKREQRRRQGEELKARLSLCHEDIDEASIIFLNRDSQKMDIFGAE</sequence>
<name>A0A8C5F4Z4_GADMO</name>
<dbReference type="SUPFAM" id="SSF48726">
    <property type="entry name" value="Immunoglobulin"/>
    <property type="match status" value="2"/>
</dbReference>
<evidence type="ECO:0000313" key="8">
    <source>
        <dbReference type="Proteomes" id="UP000694546"/>
    </source>
</evidence>
<dbReference type="Gene3D" id="2.60.40.10">
    <property type="entry name" value="Immunoglobulins"/>
    <property type="match status" value="2"/>
</dbReference>
<dbReference type="GO" id="GO:0004888">
    <property type="term" value="F:transmembrane signaling receptor activity"/>
    <property type="evidence" value="ECO:0007669"/>
    <property type="project" value="TreeGrafter"/>
</dbReference>
<evidence type="ECO:0000256" key="3">
    <source>
        <dbReference type="ARBA" id="ARBA00023136"/>
    </source>
</evidence>
<keyword evidence="8" id="KW-1185">Reference proteome</keyword>
<feature type="signal peptide" evidence="5">
    <location>
        <begin position="1"/>
        <end position="20"/>
    </location>
</feature>
<dbReference type="PANTHER" id="PTHR11860">
    <property type="entry name" value="POLYMERIC-IMMUNOGLOBULIN RECEPTOR"/>
    <property type="match status" value="1"/>
</dbReference>
<organism evidence="7 8">
    <name type="scientific">Gadus morhua</name>
    <name type="common">Atlantic cod</name>
    <dbReference type="NCBI Taxonomy" id="8049"/>
    <lineage>
        <taxon>Eukaryota</taxon>
        <taxon>Metazoa</taxon>
        <taxon>Chordata</taxon>
        <taxon>Craniata</taxon>
        <taxon>Vertebrata</taxon>
        <taxon>Euteleostomi</taxon>
        <taxon>Actinopterygii</taxon>
        <taxon>Neopterygii</taxon>
        <taxon>Teleostei</taxon>
        <taxon>Neoteleostei</taxon>
        <taxon>Acanthomorphata</taxon>
        <taxon>Zeiogadaria</taxon>
        <taxon>Gadariae</taxon>
        <taxon>Gadiformes</taxon>
        <taxon>Gadoidei</taxon>
        <taxon>Gadidae</taxon>
        <taxon>Gadus</taxon>
    </lineage>
</organism>
<dbReference type="CDD" id="cd05716">
    <property type="entry name" value="IgV_pIgR_like"/>
    <property type="match status" value="2"/>
</dbReference>
<feature type="domain" description="Ig-like" evidence="6">
    <location>
        <begin position="117"/>
        <end position="221"/>
    </location>
</feature>
<dbReference type="Ensembl" id="ENSGMOT00000005677.2">
    <property type="protein sequence ID" value="ENSGMOP00000005513.2"/>
    <property type="gene ID" value="ENSGMOG00000005203.2"/>
</dbReference>
<feature type="transmembrane region" description="Helical" evidence="4">
    <location>
        <begin position="259"/>
        <end position="283"/>
    </location>
</feature>
<accession>A0A8C5F4Z4</accession>
<evidence type="ECO:0000313" key="7">
    <source>
        <dbReference type="Ensembl" id="ENSGMOP00000005513.2"/>
    </source>
</evidence>
<proteinExistence type="predicted"/>
<reference evidence="7" key="1">
    <citation type="submission" date="2025-08" db="UniProtKB">
        <authorList>
            <consortium name="Ensembl"/>
        </authorList>
    </citation>
    <scope>IDENTIFICATION</scope>
</reference>
<evidence type="ECO:0000259" key="6">
    <source>
        <dbReference type="PROSITE" id="PS50835"/>
    </source>
</evidence>
<protein>
    <submittedName>
        <fullName evidence="7">Polymeric immunoglobulin receptor</fullName>
    </submittedName>
</protein>
<keyword evidence="3 4" id="KW-0472">Membrane</keyword>
<dbReference type="Pfam" id="PF07686">
    <property type="entry name" value="V-set"/>
    <property type="match status" value="2"/>
</dbReference>
<dbReference type="GO" id="GO:0005886">
    <property type="term" value="C:plasma membrane"/>
    <property type="evidence" value="ECO:0007669"/>
    <property type="project" value="TreeGrafter"/>
</dbReference>
<dbReference type="InterPro" id="IPR013106">
    <property type="entry name" value="Ig_V-set"/>
</dbReference>
<evidence type="ECO:0000256" key="2">
    <source>
        <dbReference type="ARBA" id="ARBA00022692"/>
    </source>
</evidence>
<dbReference type="InterPro" id="IPR036179">
    <property type="entry name" value="Ig-like_dom_sf"/>
</dbReference>
<feature type="chain" id="PRO_5047315043" evidence="5">
    <location>
        <begin position="21"/>
        <end position="330"/>
    </location>
</feature>
<dbReference type="InterPro" id="IPR050671">
    <property type="entry name" value="CD300_family_receptors"/>
</dbReference>
<dbReference type="InterPro" id="IPR003599">
    <property type="entry name" value="Ig_sub"/>
</dbReference>
<dbReference type="Proteomes" id="UP000694546">
    <property type="component" value="Chromosome 8"/>
</dbReference>
<reference evidence="7" key="2">
    <citation type="submission" date="2025-09" db="UniProtKB">
        <authorList>
            <consortium name="Ensembl"/>
        </authorList>
    </citation>
    <scope>IDENTIFICATION</scope>
</reference>
<keyword evidence="2 4" id="KW-0812">Transmembrane</keyword>
<gene>
    <name evidence="7" type="primary">pigr</name>
</gene>
<dbReference type="InterPro" id="IPR007110">
    <property type="entry name" value="Ig-like_dom"/>
</dbReference>
<evidence type="ECO:0000256" key="1">
    <source>
        <dbReference type="ARBA" id="ARBA00004370"/>
    </source>
</evidence>
<dbReference type="SMART" id="SM00409">
    <property type="entry name" value="IG"/>
    <property type="match status" value="2"/>
</dbReference>
<dbReference type="GeneTree" id="ENSGT00950000182977"/>
<evidence type="ECO:0000256" key="5">
    <source>
        <dbReference type="SAM" id="SignalP"/>
    </source>
</evidence>